<dbReference type="FunFam" id="1.10.10.60:FF:000381">
    <property type="entry name" value="Transcription factor MYB119"/>
    <property type="match status" value="1"/>
</dbReference>
<dbReference type="InterPro" id="IPR001005">
    <property type="entry name" value="SANT/Myb"/>
</dbReference>
<feature type="domain" description="HTH myb-type" evidence="6">
    <location>
        <begin position="131"/>
        <end position="186"/>
    </location>
</feature>
<feature type="compositionally biased region" description="Polar residues" evidence="4">
    <location>
        <begin position="1"/>
        <end position="10"/>
    </location>
</feature>
<keyword evidence="8" id="KW-1185">Reference proteome</keyword>
<evidence type="ECO:0000256" key="2">
    <source>
        <dbReference type="ARBA" id="ARBA00022737"/>
    </source>
</evidence>
<dbReference type="InterPro" id="IPR050560">
    <property type="entry name" value="MYB_TF"/>
</dbReference>
<dbReference type="GO" id="GO:0000981">
    <property type="term" value="F:DNA-binding transcription factor activity, RNA polymerase II-specific"/>
    <property type="evidence" value="ECO:0007669"/>
    <property type="project" value="TreeGrafter"/>
</dbReference>
<accession>A0A3L6TMH1</accession>
<sequence length="436" mass="49063">MSKRNPNPVTYTRLHGTGDSAPRLQQNGHYDFYPADHPFEATGDYISAGSMVPSATFNDLGHQYFEEREIKKPIFNHASSIGHRFGSQLPLLTPKTEVSHLIESGLGSYKAYEMRDRFVPRKKTSSNSLKKANVVKGQWTPEEDRKLVKLVEQFGLRKWSYIAQMLPGRVGKQCRERWHNHLRPNIKKDIWCEEEDMVLIQAHKEVGNKWAEIAKRLPGRTENSIKNHWNATKRRQFARRRSRTSSKGPKSGTLLQNYIKGLGIGPGKNVAPLAQPTLPPSSPATPGAKPAKVDEMLEHSASDMLDSQGMLGVHEYNCSETDQSCEELLAPICCDEFSVVDMCEGLFDTKEDASCFQVFTVDDDDVDMSYIFNHLDHTIKVDPDIDMEMMWDDDALGCGEPAGAGTAQVETLHVKEEMDLMEMVAATQKYGDAEKN</sequence>
<dbReference type="PANTHER" id="PTHR45614:SF285">
    <property type="entry name" value="TRANSCRIPTION FACTOR MYB98"/>
    <property type="match status" value="1"/>
</dbReference>
<keyword evidence="3" id="KW-0238">DNA-binding</keyword>
<feature type="domain" description="Myb-like" evidence="5">
    <location>
        <begin position="131"/>
        <end position="182"/>
    </location>
</feature>
<dbReference type="EMBL" id="PQIB02000001">
    <property type="protein sequence ID" value="RLN41442.1"/>
    <property type="molecule type" value="Genomic_DNA"/>
</dbReference>
<dbReference type="InterPro" id="IPR017930">
    <property type="entry name" value="Myb_dom"/>
</dbReference>
<feature type="domain" description="Myb-like" evidence="5">
    <location>
        <begin position="183"/>
        <end position="233"/>
    </location>
</feature>
<feature type="region of interest" description="Disordered" evidence="4">
    <location>
        <begin position="1"/>
        <end position="23"/>
    </location>
</feature>
<dbReference type="PROSITE" id="PS51294">
    <property type="entry name" value="HTH_MYB"/>
    <property type="match status" value="2"/>
</dbReference>
<dbReference type="Proteomes" id="UP000275267">
    <property type="component" value="Unassembled WGS sequence"/>
</dbReference>
<dbReference type="SUPFAM" id="SSF46689">
    <property type="entry name" value="Homeodomain-like"/>
    <property type="match status" value="1"/>
</dbReference>
<organism evidence="7 8">
    <name type="scientific">Panicum miliaceum</name>
    <name type="common">Proso millet</name>
    <name type="synonym">Broomcorn millet</name>
    <dbReference type="NCBI Taxonomy" id="4540"/>
    <lineage>
        <taxon>Eukaryota</taxon>
        <taxon>Viridiplantae</taxon>
        <taxon>Streptophyta</taxon>
        <taxon>Embryophyta</taxon>
        <taxon>Tracheophyta</taxon>
        <taxon>Spermatophyta</taxon>
        <taxon>Magnoliopsida</taxon>
        <taxon>Liliopsida</taxon>
        <taxon>Poales</taxon>
        <taxon>Poaceae</taxon>
        <taxon>PACMAD clade</taxon>
        <taxon>Panicoideae</taxon>
        <taxon>Panicodae</taxon>
        <taxon>Paniceae</taxon>
        <taxon>Panicinae</taxon>
        <taxon>Panicum</taxon>
        <taxon>Panicum sect. Panicum</taxon>
    </lineage>
</organism>
<dbReference type="GO" id="GO:0005634">
    <property type="term" value="C:nucleus"/>
    <property type="evidence" value="ECO:0007669"/>
    <property type="project" value="UniProtKB-SubCell"/>
</dbReference>
<dbReference type="PROSITE" id="PS50090">
    <property type="entry name" value="MYB_LIKE"/>
    <property type="match status" value="2"/>
</dbReference>
<dbReference type="InterPro" id="IPR009057">
    <property type="entry name" value="Homeodomain-like_sf"/>
</dbReference>
<feature type="compositionally biased region" description="Basic residues" evidence="4">
    <location>
        <begin position="233"/>
        <end position="244"/>
    </location>
</feature>
<keyword evidence="2" id="KW-0677">Repeat</keyword>
<evidence type="ECO:0000256" key="3">
    <source>
        <dbReference type="ARBA" id="ARBA00023125"/>
    </source>
</evidence>
<evidence type="ECO:0000313" key="8">
    <source>
        <dbReference type="Proteomes" id="UP000275267"/>
    </source>
</evidence>
<comment type="caution">
    <text evidence="7">The sequence shown here is derived from an EMBL/GenBank/DDBJ whole genome shotgun (WGS) entry which is preliminary data.</text>
</comment>
<dbReference type="PANTHER" id="PTHR45614">
    <property type="entry name" value="MYB PROTEIN-RELATED"/>
    <property type="match status" value="1"/>
</dbReference>
<dbReference type="OrthoDB" id="2143914at2759"/>
<dbReference type="CDD" id="cd00167">
    <property type="entry name" value="SANT"/>
    <property type="match status" value="2"/>
</dbReference>
<evidence type="ECO:0000256" key="4">
    <source>
        <dbReference type="SAM" id="MobiDB-lite"/>
    </source>
</evidence>
<evidence type="ECO:0000259" key="5">
    <source>
        <dbReference type="PROSITE" id="PS50090"/>
    </source>
</evidence>
<dbReference type="SMART" id="SM00717">
    <property type="entry name" value="SANT"/>
    <property type="match status" value="2"/>
</dbReference>
<gene>
    <name evidence="7" type="ORF">C2845_PM01G23520</name>
</gene>
<dbReference type="Gene3D" id="1.10.10.60">
    <property type="entry name" value="Homeodomain-like"/>
    <property type="match status" value="2"/>
</dbReference>
<dbReference type="STRING" id="4540.A0A3L6TMH1"/>
<dbReference type="FunFam" id="1.10.10.60:FF:000010">
    <property type="entry name" value="Transcriptional activator Myb isoform A"/>
    <property type="match status" value="1"/>
</dbReference>
<evidence type="ECO:0000259" key="6">
    <source>
        <dbReference type="PROSITE" id="PS51294"/>
    </source>
</evidence>
<comment type="subcellular location">
    <subcellularLocation>
        <location evidence="1">Nucleus</location>
    </subcellularLocation>
</comment>
<feature type="region of interest" description="Disordered" evidence="4">
    <location>
        <begin position="233"/>
        <end position="253"/>
    </location>
</feature>
<evidence type="ECO:0000256" key="1">
    <source>
        <dbReference type="ARBA" id="ARBA00004123"/>
    </source>
</evidence>
<evidence type="ECO:0000313" key="7">
    <source>
        <dbReference type="EMBL" id="RLN41442.1"/>
    </source>
</evidence>
<name>A0A3L6TMH1_PANMI</name>
<reference evidence="8" key="1">
    <citation type="journal article" date="2019" name="Nat. Commun.">
        <title>The genome of broomcorn millet.</title>
        <authorList>
            <person name="Zou C."/>
            <person name="Miki D."/>
            <person name="Li D."/>
            <person name="Tang Q."/>
            <person name="Xiao L."/>
            <person name="Rajput S."/>
            <person name="Deng P."/>
            <person name="Jia W."/>
            <person name="Huang R."/>
            <person name="Zhang M."/>
            <person name="Sun Y."/>
            <person name="Hu J."/>
            <person name="Fu X."/>
            <person name="Schnable P.S."/>
            <person name="Li F."/>
            <person name="Zhang H."/>
            <person name="Feng B."/>
            <person name="Zhu X."/>
            <person name="Liu R."/>
            <person name="Schnable J.C."/>
            <person name="Zhu J.-K."/>
            <person name="Zhang H."/>
        </authorList>
    </citation>
    <scope>NUCLEOTIDE SEQUENCE [LARGE SCALE GENOMIC DNA]</scope>
</reference>
<dbReference type="Pfam" id="PF13921">
    <property type="entry name" value="Myb_DNA-bind_6"/>
    <property type="match status" value="1"/>
</dbReference>
<dbReference type="GO" id="GO:0000978">
    <property type="term" value="F:RNA polymerase II cis-regulatory region sequence-specific DNA binding"/>
    <property type="evidence" value="ECO:0007669"/>
    <property type="project" value="TreeGrafter"/>
</dbReference>
<feature type="domain" description="HTH myb-type" evidence="6">
    <location>
        <begin position="187"/>
        <end position="237"/>
    </location>
</feature>
<protein>
    <submittedName>
        <fullName evidence="7">Transcription factor MYB46-like</fullName>
    </submittedName>
</protein>
<proteinExistence type="predicted"/>
<dbReference type="AlphaFoldDB" id="A0A3L6TMH1"/>